<feature type="non-terminal residue" evidence="3">
    <location>
        <position position="317"/>
    </location>
</feature>
<dbReference type="AlphaFoldDB" id="A0A6P4ZHJ4"/>
<dbReference type="PANTHER" id="PTHR46513:SF44">
    <property type="entry name" value="LDL RECEPTOR RELATED PROTEIN 4"/>
    <property type="match status" value="1"/>
</dbReference>
<reference evidence="3" key="1">
    <citation type="submission" date="2025-08" db="UniProtKB">
        <authorList>
            <consortium name="RefSeq"/>
        </authorList>
    </citation>
    <scope>IDENTIFICATION</scope>
    <source>
        <tissue evidence="3">Gonad</tissue>
    </source>
</reference>
<evidence type="ECO:0000313" key="3">
    <source>
        <dbReference type="RefSeq" id="XP_019636233.1"/>
    </source>
</evidence>
<dbReference type="RefSeq" id="XP_019636233.1">
    <property type="nucleotide sequence ID" value="XM_019780674.1"/>
</dbReference>
<dbReference type="PROSITE" id="PS51120">
    <property type="entry name" value="LDLRB"/>
    <property type="match status" value="2"/>
</dbReference>
<dbReference type="PANTHER" id="PTHR46513">
    <property type="entry name" value="VITELLOGENIN RECEPTOR-LIKE PROTEIN-RELATED-RELATED"/>
    <property type="match status" value="1"/>
</dbReference>
<dbReference type="InterPro" id="IPR011042">
    <property type="entry name" value="6-blade_b-propeller_TolB-like"/>
</dbReference>
<dbReference type="GeneID" id="109478863"/>
<dbReference type="Gene3D" id="2.120.10.30">
    <property type="entry name" value="TolB, C-terminal domain"/>
    <property type="match status" value="1"/>
</dbReference>
<dbReference type="OrthoDB" id="9990982at2759"/>
<accession>A0A6P4ZHJ4</accession>
<dbReference type="Proteomes" id="UP000515135">
    <property type="component" value="Unplaced"/>
</dbReference>
<protein>
    <submittedName>
        <fullName evidence="3">Low-density lipoprotein receptor-related protein 6-like</fullName>
    </submittedName>
</protein>
<evidence type="ECO:0000313" key="2">
    <source>
        <dbReference type="Proteomes" id="UP000515135"/>
    </source>
</evidence>
<dbReference type="Pfam" id="PF00058">
    <property type="entry name" value="Ldl_recept_b"/>
    <property type="match status" value="2"/>
</dbReference>
<evidence type="ECO:0000256" key="1">
    <source>
        <dbReference type="PROSITE-ProRule" id="PRU00461"/>
    </source>
</evidence>
<feature type="repeat" description="LDL-receptor class B" evidence="1">
    <location>
        <begin position="138"/>
        <end position="181"/>
    </location>
</feature>
<sequence length="317" mass="34658">MGAGRGQACGRAPGRADSEGELKPVLVSYAMPMPTPGLQKEFTGNPGSSNISEPFLLVVDRGGEIILQVNITSGLTTTLPLGDVGQPYAVDHDPLTDYVYWADDQNKKIHRARRDGSDRETILDINSVLGLALDHAIGDIYWTDWTEHSISVAKMNGSLTRTLLTSQAVSSPYDLVLDPRNGLMYWADNGNDRIVRAAMDGSNPTTIITGVSAPYAVTIDYREDRLYYSDGYRVYSSDLLGNDIQQLLYENGKTVYGIAVDENYVYWSSSWSSSRSTWQGKVGMLSKSDLTKTVLVEGLARPRDIYLSTAAPPGVTT</sequence>
<feature type="repeat" description="LDL-receptor class B" evidence="1">
    <location>
        <begin position="182"/>
        <end position="223"/>
    </location>
</feature>
<dbReference type="SUPFAM" id="SSF63825">
    <property type="entry name" value="YWTD domain"/>
    <property type="match status" value="1"/>
</dbReference>
<dbReference type="KEGG" id="bbel:109478863"/>
<dbReference type="InterPro" id="IPR000033">
    <property type="entry name" value="LDLR_classB_rpt"/>
</dbReference>
<proteinExistence type="predicted"/>
<gene>
    <name evidence="3" type="primary">LOC109478863</name>
</gene>
<name>A0A6P4ZHJ4_BRABE</name>
<dbReference type="InterPro" id="IPR050778">
    <property type="entry name" value="Cueball_EGF_LRP_Nidogen"/>
</dbReference>
<organism evidence="2 3">
    <name type="scientific">Branchiostoma belcheri</name>
    <name type="common">Amphioxus</name>
    <dbReference type="NCBI Taxonomy" id="7741"/>
    <lineage>
        <taxon>Eukaryota</taxon>
        <taxon>Metazoa</taxon>
        <taxon>Chordata</taxon>
        <taxon>Cephalochordata</taxon>
        <taxon>Leptocardii</taxon>
        <taxon>Amphioxiformes</taxon>
        <taxon>Branchiostomatidae</taxon>
        <taxon>Branchiostoma</taxon>
    </lineage>
</organism>
<dbReference type="SMART" id="SM00135">
    <property type="entry name" value="LY"/>
    <property type="match status" value="5"/>
</dbReference>
<keyword evidence="2" id="KW-1185">Reference proteome</keyword>